<feature type="transmembrane region" description="Helical" evidence="1">
    <location>
        <begin position="449"/>
        <end position="469"/>
    </location>
</feature>
<dbReference type="Proteomes" id="UP000178114">
    <property type="component" value="Unassembled WGS sequence"/>
</dbReference>
<protein>
    <recommendedName>
        <fullName evidence="4">YYY membrane protein</fullName>
    </recommendedName>
</protein>
<dbReference type="STRING" id="1798351.A2930_04145"/>
<accession>A0A1F5X1D5</accession>
<feature type="transmembrane region" description="Helical" evidence="1">
    <location>
        <begin position="94"/>
        <end position="113"/>
    </location>
</feature>
<feature type="transmembrane region" description="Helical" evidence="1">
    <location>
        <begin position="65"/>
        <end position="82"/>
    </location>
</feature>
<feature type="transmembrane region" description="Helical" evidence="1">
    <location>
        <begin position="40"/>
        <end position="59"/>
    </location>
</feature>
<feature type="transmembrane region" description="Helical" evidence="1">
    <location>
        <begin position="490"/>
        <end position="508"/>
    </location>
</feature>
<dbReference type="InterPro" id="IPR018746">
    <property type="entry name" value="DUF2298"/>
</dbReference>
<evidence type="ECO:0008006" key="4">
    <source>
        <dbReference type="Google" id="ProtNLM"/>
    </source>
</evidence>
<feature type="transmembrane region" description="Helical" evidence="1">
    <location>
        <begin position="289"/>
        <end position="322"/>
    </location>
</feature>
<feature type="transmembrane region" description="Helical" evidence="1">
    <location>
        <begin position="205"/>
        <end position="228"/>
    </location>
</feature>
<feature type="transmembrane region" description="Helical" evidence="1">
    <location>
        <begin position="265"/>
        <end position="283"/>
    </location>
</feature>
<dbReference type="Pfam" id="PF10060">
    <property type="entry name" value="DUF2298"/>
    <property type="match status" value="1"/>
</dbReference>
<reference evidence="2 3" key="1">
    <citation type="journal article" date="2016" name="Nat. Commun.">
        <title>Thousands of microbial genomes shed light on interconnected biogeochemical processes in an aquifer system.</title>
        <authorList>
            <person name="Anantharaman K."/>
            <person name="Brown C.T."/>
            <person name="Hug L.A."/>
            <person name="Sharon I."/>
            <person name="Castelle C.J."/>
            <person name="Probst A.J."/>
            <person name="Thomas B.C."/>
            <person name="Singh A."/>
            <person name="Wilkins M.J."/>
            <person name="Karaoz U."/>
            <person name="Brodie E.L."/>
            <person name="Williams K.H."/>
            <person name="Hubbard S.S."/>
            <person name="Banfield J.F."/>
        </authorList>
    </citation>
    <scope>NUCLEOTIDE SEQUENCE [LARGE SCALE GENOMIC DNA]</scope>
</reference>
<sequence>MELFQALQFYAVFSLFGFFGLAISRRLITNKTLAYATAKPAGLVLFGYLVWLSASLKLLDYQNKLFIGLLFLFAVLTGAYLCRDFLKENYKKILLAEGCALAIYFVYLLVRSWNPAINGTERFMDMAMLSASGKTQFFPFLDPWFAGKTINYYYYGSYLMSLVSNLSGLPYALTYNFSLGLLYCESALLSAGIVFALTGRKFFSAVSAFLVTSAGTVFFAVASVMGYFSGHLYTYASSTRLYTPSYIINEIPSYSFTVGDLHAHFLALPFFLFDLALVYMLAVSKKINWAFFAFLSVAAATSGMINLWDAVTISVLIFIVLIFKKSWKWLGAGLFAALFSLLLMWPNLKNFQSPVVGLKFIPSYVAKYNLSNVQYPTPFLAELGMWGVFLTGILFALYLKRKTFKDWYFVAALGVVSLGIIVGVELFFIEDIYGVANPPYFRANTTFKFGYHAWTMLSMAFSAAAYALIRREGNARNRYREHTFPRRAGWCMLSLALIAGAFYPYQAFKQFYLPVGKMGELDGSVWMRREMPEDWNAVQYINNNITGRAVIAEAVGDSYTTYARISAFSGMITPMGWKTHEWTWRFDAEAARNAVPGKGIETGWGAVAKVEGDIQRLYETNSASEALEIIRRYGVQYVYVGALERTTYKNLNENKFTELGTAVFRSGASALYKIEK</sequence>
<keyword evidence="1" id="KW-1133">Transmembrane helix</keyword>
<feature type="transmembrane region" description="Helical" evidence="1">
    <location>
        <begin position="6"/>
        <end position="28"/>
    </location>
</feature>
<dbReference type="PANTHER" id="PTHR10790">
    <property type="entry name" value="TPR-DOMAIN CONTAINING PROTEIN"/>
    <property type="match status" value="1"/>
</dbReference>
<feature type="transmembrane region" description="Helical" evidence="1">
    <location>
        <begin position="406"/>
        <end position="429"/>
    </location>
</feature>
<evidence type="ECO:0000313" key="2">
    <source>
        <dbReference type="EMBL" id="OGF81660.1"/>
    </source>
</evidence>
<dbReference type="AlphaFoldDB" id="A0A1F5X1D5"/>
<comment type="caution">
    <text evidence="2">The sequence shown here is derived from an EMBL/GenBank/DDBJ whole genome shotgun (WGS) entry which is preliminary data.</text>
</comment>
<proteinExistence type="predicted"/>
<organism evidence="2 3">
    <name type="scientific">Candidatus Giovannonibacteria bacterium RIFCSPLOWO2_01_FULL_45_34</name>
    <dbReference type="NCBI Taxonomy" id="1798351"/>
    <lineage>
        <taxon>Bacteria</taxon>
        <taxon>Candidatus Giovannoniibacteriota</taxon>
    </lineage>
</organism>
<feature type="transmembrane region" description="Helical" evidence="1">
    <location>
        <begin position="152"/>
        <end position="173"/>
    </location>
</feature>
<name>A0A1F5X1D5_9BACT</name>
<keyword evidence="1" id="KW-0472">Membrane</keyword>
<evidence type="ECO:0000256" key="1">
    <source>
        <dbReference type="SAM" id="Phobius"/>
    </source>
</evidence>
<feature type="transmembrane region" description="Helical" evidence="1">
    <location>
        <begin position="329"/>
        <end position="348"/>
    </location>
</feature>
<dbReference type="EMBL" id="MFID01000007">
    <property type="protein sequence ID" value="OGF81660.1"/>
    <property type="molecule type" value="Genomic_DNA"/>
</dbReference>
<feature type="transmembrane region" description="Helical" evidence="1">
    <location>
        <begin position="180"/>
        <end position="199"/>
    </location>
</feature>
<evidence type="ECO:0000313" key="3">
    <source>
        <dbReference type="Proteomes" id="UP000178114"/>
    </source>
</evidence>
<gene>
    <name evidence="2" type="ORF">A2930_04145</name>
</gene>
<feature type="transmembrane region" description="Helical" evidence="1">
    <location>
        <begin position="379"/>
        <end position="399"/>
    </location>
</feature>
<dbReference type="PANTHER" id="PTHR10790:SF51">
    <property type="entry name" value="TETRATRICOPEPTIDE REPEAT PROTEIN"/>
    <property type="match status" value="1"/>
</dbReference>
<keyword evidence="1" id="KW-0812">Transmembrane</keyword>